<dbReference type="EMBL" id="KZ293645">
    <property type="protein sequence ID" value="PBL01532.1"/>
    <property type="molecule type" value="Genomic_DNA"/>
</dbReference>
<feature type="region of interest" description="Disordered" evidence="1">
    <location>
        <begin position="208"/>
        <end position="251"/>
    </location>
</feature>
<evidence type="ECO:0000256" key="1">
    <source>
        <dbReference type="SAM" id="MobiDB-lite"/>
    </source>
</evidence>
<protein>
    <submittedName>
        <fullName evidence="2">Uncharacterized protein</fullName>
    </submittedName>
</protein>
<reference evidence="3" key="1">
    <citation type="journal article" date="2017" name="Nat. Ecol. Evol.">
        <title>Genome expansion and lineage-specific genetic innovations in the forest pathogenic fungi Armillaria.</title>
        <authorList>
            <person name="Sipos G."/>
            <person name="Prasanna A.N."/>
            <person name="Walter M.C."/>
            <person name="O'Connor E."/>
            <person name="Balint B."/>
            <person name="Krizsan K."/>
            <person name="Kiss B."/>
            <person name="Hess J."/>
            <person name="Varga T."/>
            <person name="Slot J."/>
            <person name="Riley R."/>
            <person name="Boka B."/>
            <person name="Rigling D."/>
            <person name="Barry K."/>
            <person name="Lee J."/>
            <person name="Mihaltcheva S."/>
            <person name="LaButti K."/>
            <person name="Lipzen A."/>
            <person name="Waldron R."/>
            <person name="Moloney N.M."/>
            <person name="Sperisen C."/>
            <person name="Kredics L."/>
            <person name="Vagvoelgyi C."/>
            <person name="Patrignani A."/>
            <person name="Fitzpatrick D."/>
            <person name="Nagy I."/>
            <person name="Doyle S."/>
            <person name="Anderson J.B."/>
            <person name="Grigoriev I.V."/>
            <person name="Gueldener U."/>
            <person name="Muensterkoetter M."/>
            <person name="Nagy L.G."/>
        </authorList>
    </citation>
    <scope>NUCLEOTIDE SEQUENCE [LARGE SCALE GENOMIC DNA]</scope>
    <source>
        <strain evidence="3">Ar21-2</strain>
    </source>
</reference>
<evidence type="ECO:0000313" key="2">
    <source>
        <dbReference type="EMBL" id="PBL01532.1"/>
    </source>
</evidence>
<gene>
    <name evidence="2" type="ORF">ARMGADRAFT_1071076</name>
</gene>
<dbReference type="Proteomes" id="UP000217790">
    <property type="component" value="Unassembled WGS sequence"/>
</dbReference>
<evidence type="ECO:0000313" key="3">
    <source>
        <dbReference type="Proteomes" id="UP000217790"/>
    </source>
</evidence>
<sequence length="251" mass="27989">MENNNAHIIAISLGIPKAPHVTPTVTTTPTNNFDGILLEQQSPRIFTPVPQQPIPINELTRSGINEEEEDIPKSTSLIIWERRSPTTPRRRTPVITIASTIPPSPDYASYVSQTPSPGTSTRFTTCVRGFDMGRDTRSITPTTNYDPWADRYPTSPPAASIASEEFWDNIDIPYSAYFPSGCDSPDHCTPPPTGYNRYRMWDQPIQNQELTPKPVPAAEEPVASSSTHLYPTRHSGWQNVRSPHRSPRCPP</sequence>
<name>A0A2H3E270_ARMGA</name>
<organism evidence="2 3">
    <name type="scientific">Armillaria gallica</name>
    <name type="common">Bulbous honey fungus</name>
    <name type="synonym">Armillaria bulbosa</name>
    <dbReference type="NCBI Taxonomy" id="47427"/>
    <lineage>
        <taxon>Eukaryota</taxon>
        <taxon>Fungi</taxon>
        <taxon>Dikarya</taxon>
        <taxon>Basidiomycota</taxon>
        <taxon>Agaricomycotina</taxon>
        <taxon>Agaricomycetes</taxon>
        <taxon>Agaricomycetidae</taxon>
        <taxon>Agaricales</taxon>
        <taxon>Marasmiineae</taxon>
        <taxon>Physalacriaceae</taxon>
        <taxon>Armillaria</taxon>
    </lineage>
</organism>
<keyword evidence="3" id="KW-1185">Reference proteome</keyword>
<proteinExistence type="predicted"/>
<feature type="compositionally biased region" description="Basic residues" evidence="1">
    <location>
        <begin position="242"/>
        <end position="251"/>
    </location>
</feature>
<feature type="compositionally biased region" description="Low complexity" evidence="1">
    <location>
        <begin position="216"/>
        <end position="226"/>
    </location>
</feature>
<dbReference type="InParanoid" id="A0A2H3E270"/>
<accession>A0A2H3E270</accession>
<dbReference type="AlphaFoldDB" id="A0A2H3E270"/>